<dbReference type="AlphaFoldDB" id="W6URG0"/>
<dbReference type="GeneID" id="36344911"/>
<proteinExistence type="predicted"/>
<comment type="caution">
    <text evidence="1">The sequence shown here is derived from an EMBL/GenBank/DDBJ whole genome shotgun (WGS) entry which is preliminary data.</text>
</comment>
<keyword evidence="2" id="KW-1185">Reference proteome</keyword>
<protein>
    <submittedName>
        <fullName evidence="1">Uncharacterized protein</fullName>
    </submittedName>
</protein>
<dbReference type="CTD" id="36344911"/>
<dbReference type="KEGG" id="egl:EGR_09196"/>
<sequence>MFTSPIFTTFVKFAIDYPRDNYLYFNIFTKKPQKVSLIRQASKYIIYCRNMLSKIEENLLLTLKGGSVFSYSIQNCIFIRQYQTTRVLNNFASHSHIADGFGRPQSTHRDRHLKCFSSNLFIIFIIDSSKSSIILSLRAEGFQLASRLTNQHVENPIKGDDILMHGVSLTVVSCVSYSETHHFPVLIAWKLFSYLKNKNLKQLRRDEVFCVTLLVKVYHCCSCLPLFPLKTETFFLQKFISECDLGRYRLSIQSHFKMEKKATLIVNRGKPGAF</sequence>
<evidence type="ECO:0000313" key="1">
    <source>
        <dbReference type="EMBL" id="EUB55949.1"/>
    </source>
</evidence>
<name>W6URG0_ECHGR</name>
<dbReference type="RefSeq" id="XP_024347145.1">
    <property type="nucleotide sequence ID" value="XM_024498445.1"/>
</dbReference>
<reference evidence="1 2" key="1">
    <citation type="journal article" date="2013" name="Nat. Genet.">
        <title>The genome of the hydatid tapeworm Echinococcus granulosus.</title>
        <authorList>
            <person name="Zheng H."/>
            <person name="Zhang W."/>
            <person name="Zhang L."/>
            <person name="Zhang Z."/>
            <person name="Li J."/>
            <person name="Lu G."/>
            <person name="Zhu Y."/>
            <person name="Wang Y."/>
            <person name="Huang Y."/>
            <person name="Liu J."/>
            <person name="Kang H."/>
            <person name="Chen J."/>
            <person name="Wang L."/>
            <person name="Chen A."/>
            <person name="Yu S."/>
            <person name="Gao Z."/>
            <person name="Jin L."/>
            <person name="Gu W."/>
            <person name="Wang Z."/>
            <person name="Zhao L."/>
            <person name="Shi B."/>
            <person name="Wen H."/>
            <person name="Lin R."/>
            <person name="Jones M.K."/>
            <person name="Brejova B."/>
            <person name="Vinar T."/>
            <person name="Zhao G."/>
            <person name="McManus D.P."/>
            <person name="Chen Z."/>
            <person name="Zhou Y."/>
            <person name="Wang S."/>
        </authorList>
    </citation>
    <scope>NUCLEOTIDE SEQUENCE [LARGE SCALE GENOMIC DNA]</scope>
</reference>
<accession>W6URG0</accession>
<dbReference type="EMBL" id="APAU02000136">
    <property type="protein sequence ID" value="EUB55949.1"/>
    <property type="molecule type" value="Genomic_DNA"/>
</dbReference>
<evidence type="ECO:0000313" key="2">
    <source>
        <dbReference type="Proteomes" id="UP000019149"/>
    </source>
</evidence>
<organism evidence="1 2">
    <name type="scientific">Echinococcus granulosus</name>
    <name type="common">Hydatid tapeworm</name>
    <dbReference type="NCBI Taxonomy" id="6210"/>
    <lineage>
        <taxon>Eukaryota</taxon>
        <taxon>Metazoa</taxon>
        <taxon>Spiralia</taxon>
        <taxon>Lophotrochozoa</taxon>
        <taxon>Platyhelminthes</taxon>
        <taxon>Cestoda</taxon>
        <taxon>Eucestoda</taxon>
        <taxon>Cyclophyllidea</taxon>
        <taxon>Taeniidae</taxon>
        <taxon>Echinococcus</taxon>
        <taxon>Echinococcus granulosus group</taxon>
    </lineage>
</organism>
<gene>
    <name evidence="1" type="ORF">EGR_09196</name>
</gene>
<dbReference type="Proteomes" id="UP000019149">
    <property type="component" value="Unassembled WGS sequence"/>
</dbReference>